<dbReference type="GO" id="GO:0016798">
    <property type="term" value="F:hydrolase activity, acting on glycosyl bonds"/>
    <property type="evidence" value="ECO:0007669"/>
    <property type="project" value="InterPro"/>
</dbReference>
<dbReference type="RefSeq" id="WP_146395147.1">
    <property type="nucleotide sequence ID" value="NZ_SJPJ01000001.1"/>
</dbReference>
<sequence length="792" mass="88659" precursor="true">MLRALSLVLLFSMPFFCESTLCFAQHVPSKTDASKTNLILNGSFEVDTTAWRLFWSRSGTGSASIVDSDVHSGTHALQVHHAAENDWSVDAVEPLSVTPGEIYQLSGWVKVQGSGSVTLAVALRNEHDEVLDWSYGRQASKATESWKYLVSRFVVPRGATTIVPRMMGVGSAEVTVDDLRLVADGDVPALREPPTDDVWTIRNDRVEIAVHFADASFRMLNRHTGRVWRTMPSETVVLTAGQQLSQSLRLNWLDTRTLVQGTMTIGVVADSPEVKMTLHGEGGVSESVAYPSALQTESGMNLILPVNEGISYPVDDDTIDPMQFILYGGHGLCMSWYGVTAGDEGVMTIVDTPDDASVRVPRVDGRLTVAPIWDAQKTHFGSDRQWTYVLVDEGGYVAMCKRFRRLRTEQGWLKTLSQKRAENSDVDMLVGAVNVWCWDHDSVGICQRLMAAGIDRILWSHRGTPESLEELNEMGVLTSRYDIFQDAMNPANFSKLNGLHPDWTSEGWPHDLMIDGAGQWIRGWGVTGKDGSMYPCGVLCDARAVKYAKQRIPAELLTHPYHSRFIDTTTASPWRECYDERHPLTRSESRQAKMELLQYISEGCHLVTGSETGHEAAVPYVHYFEGMLSLGPYRVPDSGRNMQNIVTEVPPRVAKFQTGHFYRLPLWELVYHDCVVAQWYWGDYNNKLPSLWTRRDLWNALYGTPPMFMFNAKLLDQKIDRFVESYHTAATVARSAGYSEMLSHEWLTEDHAVQQTRFANGETVTVNFGDTAFTMDDGTLLEPLSHVVSKGP</sequence>
<feature type="domain" description="CBM-cenC" evidence="3">
    <location>
        <begin position="37"/>
        <end position="162"/>
    </location>
</feature>
<dbReference type="InterPro" id="IPR003305">
    <property type="entry name" value="CenC_carb-bd"/>
</dbReference>
<gene>
    <name evidence="4" type="ORF">CA13_14600</name>
</gene>
<dbReference type="OrthoDB" id="230151at2"/>
<evidence type="ECO:0000259" key="3">
    <source>
        <dbReference type="Pfam" id="PF02018"/>
    </source>
</evidence>
<dbReference type="InterPro" id="IPR008979">
    <property type="entry name" value="Galactose-bd-like_sf"/>
</dbReference>
<dbReference type="SUPFAM" id="SSF49785">
    <property type="entry name" value="Galactose-binding domain-like"/>
    <property type="match status" value="1"/>
</dbReference>
<dbReference type="EMBL" id="SJPJ01000001">
    <property type="protein sequence ID" value="TWT80047.1"/>
    <property type="molecule type" value="Genomic_DNA"/>
</dbReference>
<comment type="caution">
    <text evidence="4">The sequence shown here is derived from an EMBL/GenBank/DDBJ whole genome shotgun (WGS) entry which is preliminary data.</text>
</comment>
<keyword evidence="1" id="KW-0378">Hydrolase</keyword>
<protein>
    <submittedName>
        <fullName evidence="4">Carbohydrate binding domain protein</fullName>
    </submittedName>
</protein>
<dbReference type="InterPro" id="IPR021459">
    <property type="entry name" value="GH101-related"/>
</dbReference>
<evidence type="ECO:0000256" key="2">
    <source>
        <dbReference type="SAM" id="SignalP"/>
    </source>
</evidence>
<evidence type="ECO:0000313" key="5">
    <source>
        <dbReference type="Proteomes" id="UP000315010"/>
    </source>
</evidence>
<evidence type="ECO:0000256" key="1">
    <source>
        <dbReference type="ARBA" id="ARBA00022801"/>
    </source>
</evidence>
<keyword evidence="2" id="KW-0732">Signal</keyword>
<feature type="chain" id="PRO_5022797214" evidence="2">
    <location>
        <begin position="25"/>
        <end position="792"/>
    </location>
</feature>
<dbReference type="Pfam" id="PF11308">
    <property type="entry name" value="Glyco_hydro_129"/>
    <property type="match status" value="2"/>
</dbReference>
<dbReference type="Proteomes" id="UP000315010">
    <property type="component" value="Unassembled WGS sequence"/>
</dbReference>
<dbReference type="Pfam" id="PF02018">
    <property type="entry name" value="CBM_4_9"/>
    <property type="match status" value="1"/>
</dbReference>
<feature type="signal peptide" evidence="2">
    <location>
        <begin position="1"/>
        <end position="24"/>
    </location>
</feature>
<reference evidence="4 5" key="1">
    <citation type="submission" date="2019-02" db="EMBL/GenBank/DDBJ databases">
        <title>Deep-cultivation of Planctomycetes and their phenomic and genomic characterization uncovers novel biology.</title>
        <authorList>
            <person name="Wiegand S."/>
            <person name="Jogler M."/>
            <person name="Boedeker C."/>
            <person name="Pinto D."/>
            <person name="Vollmers J."/>
            <person name="Rivas-Marin E."/>
            <person name="Kohn T."/>
            <person name="Peeters S.H."/>
            <person name="Heuer A."/>
            <person name="Rast P."/>
            <person name="Oberbeckmann S."/>
            <person name="Bunk B."/>
            <person name="Jeske O."/>
            <person name="Meyerdierks A."/>
            <person name="Storesund J.E."/>
            <person name="Kallscheuer N."/>
            <person name="Luecker S."/>
            <person name="Lage O.M."/>
            <person name="Pohl T."/>
            <person name="Merkel B.J."/>
            <person name="Hornburger P."/>
            <person name="Mueller R.-W."/>
            <person name="Bruemmer F."/>
            <person name="Labrenz M."/>
            <person name="Spormann A.M."/>
            <person name="Op Den Camp H."/>
            <person name="Overmann J."/>
            <person name="Amann R."/>
            <person name="Jetten M.S.M."/>
            <person name="Mascher T."/>
            <person name="Medema M.H."/>
            <person name="Devos D.P."/>
            <person name="Kaster A.-K."/>
            <person name="Ovreas L."/>
            <person name="Rohde M."/>
            <person name="Galperin M.Y."/>
            <person name="Jogler C."/>
        </authorList>
    </citation>
    <scope>NUCLEOTIDE SEQUENCE [LARGE SCALE GENOMIC DNA]</scope>
    <source>
        <strain evidence="4 5">CA13</strain>
    </source>
</reference>
<keyword evidence="5" id="KW-1185">Reference proteome</keyword>
<organism evidence="4 5">
    <name type="scientific">Novipirellula herctigrandis</name>
    <dbReference type="NCBI Taxonomy" id="2527986"/>
    <lineage>
        <taxon>Bacteria</taxon>
        <taxon>Pseudomonadati</taxon>
        <taxon>Planctomycetota</taxon>
        <taxon>Planctomycetia</taxon>
        <taxon>Pirellulales</taxon>
        <taxon>Pirellulaceae</taxon>
        <taxon>Novipirellula</taxon>
    </lineage>
</organism>
<dbReference type="Gene3D" id="2.60.120.260">
    <property type="entry name" value="Galactose-binding domain-like"/>
    <property type="match status" value="1"/>
</dbReference>
<evidence type="ECO:0000313" key="4">
    <source>
        <dbReference type="EMBL" id="TWT80047.1"/>
    </source>
</evidence>
<dbReference type="AlphaFoldDB" id="A0A5C5YZP5"/>
<name>A0A5C5YZP5_9BACT</name>
<accession>A0A5C5YZP5</accession>
<proteinExistence type="predicted"/>